<dbReference type="GO" id="GO:0030638">
    <property type="term" value="P:polyketide metabolic process"/>
    <property type="evidence" value="ECO:0007669"/>
    <property type="project" value="InterPro"/>
</dbReference>
<dbReference type="SUPFAM" id="SSF54427">
    <property type="entry name" value="NTF2-like"/>
    <property type="match status" value="1"/>
</dbReference>
<accession>Q1IJH6</accession>
<dbReference type="EnsemblBacteria" id="ABF42974">
    <property type="protein sequence ID" value="ABF42974"/>
    <property type="gene ID" value="Acid345_3974"/>
</dbReference>
<protein>
    <recommendedName>
        <fullName evidence="3">Ester cyclase</fullName>
    </recommendedName>
</protein>
<dbReference type="STRING" id="204669.Acid345_3974"/>
<dbReference type="OrthoDB" id="129343at2"/>
<evidence type="ECO:0000313" key="1">
    <source>
        <dbReference type="EMBL" id="ABF42974.1"/>
    </source>
</evidence>
<sequence>MTNKELVQQLFHDGFNAKNPAAIQQVVADDFVGGRGENGPAEYAKTLEQLWRGFPDAQFAIEDILAEEDRVAVRFRMQGTHQGLFAGREPSGNRVEVTSTAIYRIADGKINRVWLQSDRLAMMQQIGALPK</sequence>
<gene>
    <name evidence="1" type="ordered locus">Acid345_3974</name>
</gene>
<dbReference type="eggNOG" id="COG5485">
    <property type="taxonomic scope" value="Bacteria"/>
</dbReference>
<dbReference type="EMBL" id="CP000360">
    <property type="protein sequence ID" value="ABF42974.1"/>
    <property type="molecule type" value="Genomic_DNA"/>
</dbReference>
<dbReference type="Gene3D" id="3.10.450.50">
    <property type="match status" value="1"/>
</dbReference>
<proteinExistence type="predicted"/>
<evidence type="ECO:0008006" key="3">
    <source>
        <dbReference type="Google" id="ProtNLM"/>
    </source>
</evidence>
<dbReference type="InterPro" id="IPR032710">
    <property type="entry name" value="NTF2-like_dom_sf"/>
</dbReference>
<dbReference type="KEGG" id="aba:Acid345_3974"/>
<reference evidence="1 2" key="1">
    <citation type="journal article" date="2009" name="Appl. Environ. Microbiol.">
        <title>Three genomes from the phylum Acidobacteria provide insight into the lifestyles of these microorganisms in soils.</title>
        <authorList>
            <person name="Ward N.L."/>
            <person name="Challacombe J.F."/>
            <person name="Janssen P.H."/>
            <person name="Henrissat B."/>
            <person name="Coutinho P.M."/>
            <person name="Wu M."/>
            <person name="Xie G."/>
            <person name="Haft D.H."/>
            <person name="Sait M."/>
            <person name="Badger J."/>
            <person name="Barabote R.D."/>
            <person name="Bradley B."/>
            <person name="Brettin T.S."/>
            <person name="Brinkac L.M."/>
            <person name="Bruce D."/>
            <person name="Creasy T."/>
            <person name="Daugherty S.C."/>
            <person name="Davidsen T.M."/>
            <person name="DeBoy R.T."/>
            <person name="Detter J.C."/>
            <person name="Dodson R.J."/>
            <person name="Durkin A.S."/>
            <person name="Ganapathy A."/>
            <person name="Gwinn-Giglio M."/>
            <person name="Han C.S."/>
            <person name="Khouri H."/>
            <person name="Kiss H."/>
            <person name="Kothari S.P."/>
            <person name="Madupu R."/>
            <person name="Nelson K.E."/>
            <person name="Nelson W.C."/>
            <person name="Paulsen I."/>
            <person name="Penn K."/>
            <person name="Ren Q."/>
            <person name="Rosovitz M.J."/>
            <person name="Selengut J.D."/>
            <person name="Shrivastava S."/>
            <person name="Sullivan S.A."/>
            <person name="Tapia R."/>
            <person name="Thompson L.S."/>
            <person name="Watkins K.L."/>
            <person name="Yang Q."/>
            <person name="Yu C."/>
            <person name="Zafar N."/>
            <person name="Zhou L."/>
            <person name="Kuske C.R."/>
        </authorList>
    </citation>
    <scope>NUCLEOTIDE SEQUENCE [LARGE SCALE GENOMIC DNA]</scope>
    <source>
        <strain evidence="1 2">Ellin345</strain>
    </source>
</reference>
<dbReference type="Pfam" id="PF07366">
    <property type="entry name" value="SnoaL"/>
    <property type="match status" value="1"/>
</dbReference>
<dbReference type="Proteomes" id="UP000002432">
    <property type="component" value="Chromosome"/>
</dbReference>
<evidence type="ECO:0000313" key="2">
    <source>
        <dbReference type="Proteomes" id="UP000002432"/>
    </source>
</evidence>
<keyword evidence="2" id="KW-1185">Reference proteome</keyword>
<dbReference type="InterPro" id="IPR009959">
    <property type="entry name" value="Cyclase_SnoaL-like"/>
</dbReference>
<dbReference type="AlphaFoldDB" id="Q1IJH6"/>
<dbReference type="PANTHER" id="PTHR38436">
    <property type="entry name" value="POLYKETIDE CYCLASE SNOAL-LIKE DOMAIN"/>
    <property type="match status" value="1"/>
</dbReference>
<dbReference type="PANTHER" id="PTHR38436:SF1">
    <property type="entry name" value="ESTER CYCLASE"/>
    <property type="match status" value="1"/>
</dbReference>
<name>Q1IJH6_KORVE</name>
<dbReference type="RefSeq" id="WP_011524773.1">
    <property type="nucleotide sequence ID" value="NC_008009.1"/>
</dbReference>
<organism evidence="1 2">
    <name type="scientific">Koribacter versatilis (strain Ellin345)</name>
    <dbReference type="NCBI Taxonomy" id="204669"/>
    <lineage>
        <taxon>Bacteria</taxon>
        <taxon>Pseudomonadati</taxon>
        <taxon>Acidobacteriota</taxon>
        <taxon>Terriglobia</taxon>
        <taxon>Terriglobales</taxon>
        <taxon>Candidatus Korobacteraceae</taxon>
        <taxon>Candidatus Korobacter</taxon>
    </lineage>
</organism>
<dbReference type="HOGENOM" id="CLU_100997_5_0_0"/>